<dbReference type="Proteomes" id="UP000829398">
    <property type="component" value="Chromosome 4"/>
</dbReference>
<gene>
    <name evidence="1" type="ORF">KPL71_012940</name>
</gene>
<evidence type="ECO:0000313" key="1">
    <source>
        <dbReference type="EMBL" id="KAH9772164.1"/>
    </source>
</evidence>
<comment type="caution">
    <text evidence="1">The sequence shown here is derived from an EMBL/GenBank/DDBJ whole genome shotgun (WGS) entry which is preliminary data.</text>
</comment>
<proteinExistence type="predicted"/>
<organism evidence="1 2">
    <name type="scientific">Citrus sinensis</name>
    <name type="common">Sweet orange</name>
    <name type="synonym">Citrus aurantium var. sinensis</name>
    <dbReference type="NCBI Taxonomy" id="2711"/>
    <lineage>
        <taxon>Eukaryota</taxon>
        <taxon>Viridiplantae</taxon>
        <taxon>Streptophyta</taxon>
        <taxon>Embryophyta</taxon>
        <taxon>Tracheophyta</taxon>
        <taxon>Spermatophyta</taxon>
        <taxon>Magnoliopsida</taxon>
        <taxon>eudicotyledons</taxon>
        <taxon>Gunneridae</taxon>
        <taxon>Pentapetalae</taxon>
        <taxon>rosids</taxon>
        <taxon>malvids</taxon>
        <taxon>Sapindales</taxon>
        <taxon>Rutaceae</taxon>
        <taxon>Aurantioideae</taxon>
        <taxon>Citrus</taxon>
    </lineage>
</organism>
<sequence length="1728" mass="192592">MAQPKTSTVNNGKDKQTAASQQTATAPASSALSIRLKSSISKHRLTKSLGIPKPSPPLKFLTRISGFLHFNSIDLLRNSGSKVVEGLRFDGPVMDVDEIIDCEEGGLVVETCITRTLPPALTLEHGLESISEAVNKLRTDPPSSSSGVLRFQVAVPPSAKALDWFCRQPESSEVFPVFFLSRDMENPTSKSLYLNQSRGVFGIGAAVYFTHPAWCDSEERTKPKRYLSTNPIPITTYGFMDVNFNTESSCIKHEAGSFYFFVPQIELKELDDISILAVTLAWSNGMVCTFEQAIQSFESSFCQMRCHKPYAVGYSTILSESIVRTSAEPANFSDIIILVSSHFCSSTERYNPRYVRSALTKFNMMEDKTVQMVCMNAITLGRRDFGCDFMEMREAPFSFQFSFRFSPTLGVANNMLDNAIGMNYSLGDHVNINAVWASLLIEECSRLAPGSRSSPLAVAASTHPLITCIACYDERSLAFHALGYARGSHRPAVIITSSGTAVSNLLPADPSRKFQVVEASQDFVPVLLLTADRPPELQDAGANQAINQVDNDLLQSEATKVMFFFSLPAPTDQIPARMILTTLDSAVHWATSSPYGPVHINCPFREPLDNSPKHWMSSCLKGLDIWTSSIEPFTKYIQVQHSHACKSYTYCQMAEVLELVQGVNKGLLLVGAVHNEDEIWAVLHLARHIRWPVVADILSGLRLRKLLASFPETEQNILFLDHLDHALLSESVKDWIQFDVIIQIGSRITSKRISQMIEECFPCTYILVDNHPCRHDPSHSVTHRIQSTIVQFVDFLLKVQVPHRSSKWCSFLRALDMMVASEISFQICADYSLTEPHVAHELSRALTSNSALFVGNSMAIRDLDMYGRNWTTCTHTVADIMLNSEFPHQWIRVAGNRGASGIDGLLSTAIGFAVGCNKHVLCVVGDISFLHDTNGLAILKQRMKRKPILMLVINNHGGAIFSLLPIADRTEPRILDQYFYTTHNISIQNLCLAHGLNHVQVKTKVELEEALSMSQHLGTDRVIEVESCIDANATFHSMLRKFARQSADHTLNVLSQFSVPDTISCSLSICKICRMEYSLYRIQLCAPPTSSYIDHNRSRFCREGFILSLYLEDGSVGYGEVAPLEIHKENLLDAEEQLRFLLHFMTGAKISYFLPLLKGSFSSWIWSTLGIPACEIFPSVRCGLEMAILNAIAVKHGSSFLNILYPLTEIDEEISKRSTSIKICALIDSNKSPVEVASIATTLVEEGFTAIKLKVARRADPIKDAEVIQEVRKKVGHRIELRVDANRNWTYQEALEFGFLIKDCDLQYIEEPVQNEEDIIKYCEESGLPVALDETIDKFQKDPLNMLEKYAHPGIVAIVIKPSVIGGFENAGLIARWAQRHGKMAVVSAAFESGLAQGLGTYQWLKEDVTTDPISICHNSCRGFVEASVAKATHILQNLQINNDVICKTSMEEQVLRYQLNVNSKDFCSFIKVQEIGQRIDIQDNILLFLHGFLGTGEEWIPIMKAVSGSARCISIDLPGHGGSKMQNHVAKATQEITLSIDVIADVLYKLIEQITPGKVTLVGYSMGARIALYMALRFSDKIKGTVIISGSPGLRDNIARKIRRAEDDSRACSLVTHGLQVFLDTWYTGELWERPLWEDLKLCSTPLLIVVGEKDKKFKSIAEKMCYELSHGEKGSDDLRNEIYEMVEIPNCGHAVHLENPLPVIRAVRQFLTRVNQNSTSNPESNG</sequence>
<name>A0ACB8LFM0_CITSI</name>
<reference evidence="2" key="1">
    <citation type="journal article" date="2023" name="Hortic. Res.">
        <title>A chromosome-level phased genome enabling allele-level studies in sweet orange: a case study on citrus Huanglongbing tolerance.</title>
        <authorList>
            <person name="Wu B."/>
            <person name="Yu Q."/>
            <person name="Deng Z."/>
            <person name="Duan Y."/>
            <person name="Luo F."/>
            <person name="Gmitter F. Jr."/>
        </authorList>
    </citation>
    <scope>NUCLEOTIDE SEQUENCE [LARGE SCALE GENOMIC DNA]</scope>
    <source>
        <strain evidence="2">cv. Valencia</strain>
    </source>
</reference>
<keyword evidence="2" id="KW-1185">Reference proteome</keyword>
<accession>A0ACB8LFM0</accession>
<evidence type="ECO:0000313" key="2">
    <source>
        <dbReference type="Proteomes" id="UP000829398"/>
    </source>
</evidence>
<protein>
    <submittedName>
        <fullName evidence="1">Protein PHYLLO</fullName>
    </submittedName>
</protein>
<dbReference type="EMBL" id="CM039173">
    <property type="protein sequence ID" value="KAH9772164.1"/>
    <property type="molecule type" value="Genomic_DNA"/>
</dbReference>